<proteinExistence type="predicted"/>
<sequence length="55" mass="6022">MQWRKLTAMTAIIVTLALIALVTYLLERNHARQGRPDTAGGDPLGRPFWKGGSTA</sequence>
<accession>A0A075V2B5</accession>
<gene>
    <name evidence="3" type="ORF">AJAP_32520</name>
</gene>
<keyword evidence="4" id="KW-1185">Reference proteome</keyword>
<dbReference type="KEGG" id="aja:AJAP_32520"/>
<dbReference type="Proteomes" id="UP000028492">
    <property type="component" value="Chromosome"/>
</dbReference>
<evidence type="ECO:0000256" key="2">
    <source>
        <dbReference type="SAM" id="Phobius"/>
    </source>
</evidence>
<evidence type="ECO:0000313" key="4">
    <source>
        <dbReference type="Proteomes" id="UP000028492"/>
    </source>
</evidence>
<dbReference type="AlphaFoldDB" id="A0A075V2B5"/>
<feature type="region of interest" description="Disordered" evidence="1">
    <location>
        <begin position="31"/>
        <end position="55"/>
    </location>
</feature>
<dbReference type="HOGENOM" id="CLU_3021678_0_0_11"/>
<keyword evidence="2" id="KW-0812">Transmembrane</keyword>
<dbReference type="STRING" id="208439.AJAP_32520"/>
<feature type="transmembrane region" description="Helical" evidence="2">
    <location>
        <begin position="6"/>
        <end position="26"/>
    </location>
</feature>
<protein>
    <submittedName>
        <fullName evidence="3">Uncharacterized protein</fullName>
    </submittedName>
</protein>
<organism evidence="3 4">
    <name type="scientific">Amycolatopsis japonica</name>
    <dbReference type="NCBI Taxonomy" id="208439"/>
    <lineage>
        <taxon>Bacteria</taxon>
        <taxon>Bacillati</taxon>
        <taxon>Actinomycetota</taxon>
        <taxon>Actinomycetes</taxon>
        <taxon>Pseudonocardiales</taxon>
        <taxon>Pseudonocardiaceae</taxon>
        <taxon>Amycolatopsis</taxon>
        <taxon>Amycolatopsis japonica group</taxon>
    </lineage>
</organism>
<keyword evidence="2" id="KW-1133">Transmembrane helix</keyword>
<keyword evidence="2" id="KW-0472">Membrane</keyword>
<evidence type="ECO:0000256" key="1">
    <source>
        <dbReference type="SAM" id="MobiDB-lite"/>
    </source>
</evidence>
<name>A0A075V2B5_9PSEU</name>
<reference evidence="3 4" key="1">
    <citation type="journal article" date="2014" name="J. Biotechnol.">
        <title>Complete genome sequence of the actinobacterium Amycolatopsis japonica MG417-CF17(T) (=DSM 44213T) producing (S,S)-N,N'-ethylenediaminedisuccinic acid.</title>
        <authorList>
            <person name="Stegmann E."/>
            <person name="Albersmeier A."/>
            <person name="Spohn M."/>
            <person name="Gert H."/>
            <person name="Weber T."/>
            <person name="Wohlleben W."/>
            <person name="Kalinowski J."/>
            <person name="Ruckert C."/>
        </authorList>
    </citation>
    <scope>NUCLEOTIDE SEQUENCE [LARGE SCALE GENOMIC DNA]</scope>
    <source>
        <strain evidence="4">MG417-CF17 (DSM 44213)</strain>
    </source>
</reference>
<evidence type="ECO:0000313" key="3">
    <source>
        <dbReference type="EMBL" id="AIG79318.1"/>
    </source>
</evidence>
<dbReference type="EMBL" id="CP008953">
    <property type="protein sequence ID" value="AIG79318.1"/>
    <property type="molecule type" value="Genomic_DNA"/>
</dbReference>